<dbReference type="OrthoDB" id="2690199at2"/>
<feature type="transmembrane region" description="Helical" evidence="2">
    <location>
        <begin position="50"/>
        <end position="69"/>
    </location>
</feature>
<evidence type="ECO:0000256" key="1">
    <source>
        <dbReference type="PIRSR" id="PIRSR018571-1"/>
    </source>
</evidence>
<evidence type="ECO:0000256" key="2">
    <source>
        <dbReference type="SAM" id="Phobius"/>
    </source>
</evidence>
<gene>
    <name evidence="3" type="ORF">SAMN05421659_102126</name>
</gene>
<reference evidence="3 4" key="1">
    <citation type="submission" date="2016-10" db="EMBL/GenBank/DDBJ databases">
        <authorList>
            <person name="de Groot N.N."/>
        </authorList>
    </citation>
    <scope>NUCLEOTIDE SEQUENCE [LARGE SCALE GENOMIC DNA]</scope>
    <source>
        <strain evidence="3 4">DSM 9179</strain>
    </source>
</reference>
<feature type="transmembrane region" description="Helical" evidence="2">
    <location>
        <begin position="81"/>
        <end position="102"/>
    </location>
</feature>
<dbReference type="PIRSF" id="PIRSF018571">
    <property type="entry name" value="SpoIIGA"/>
    <property type="match status" value="1"/>
</dbReference>
<dbReference type="EMBL" id="FOJI01000002">
    <property type="protein sequence ID" value="SEV91838.1"/>
    <property type="molecule type" value="Genomic_DNA"/>
</dbReference>
<evidence type="ECO:0000313" key="3">
    <source>
        <dbReference type="EMBL" id="SEV91838.1"/>
    </source>
</evidence>
<dbReference type="GO" id="GO:0004190">
    <property type="term" value="F:aspartic-type endopeptidase activity"/>
    <property type="evidence" value="ECO:0007669"/>
    <property type="project" value="InterPro"/>
</dbReference>
<accession>A0A1I0MU47</accession>
<name>A0A1I0MU47_9FIRM</name>
<evidence type="ECO:0000313" key="4">
    <source>
        <dbReference type="Proteomes" id="UP000199701"/>
    </source>
</evidence>
<dbReference type="InterPro" id="IPR005081">
    <property type="entry name" value="SpoIIGA"/>
</dbReference>
<feature type="transmembrane region" description="Helical" evidence="2">
    <location>
        <begin position="117"/>
        <end position="136"/>
    </location>
</feature>
<dbReference type="GO" id="GO:0006508">
    <property type="term" value="P:proteolysis"/>
    <property type="evidence" value="ECO:0007669"/>
    <property type="project" value="InterPro"/>
</dbReference>
<keyword evidence="4" id="KW-1185">Reference proteome</keyword>
<sequence>MVNLFMDSLILILVSKFLKYTATYFRIITAATLGAIWACIAVTIPIHYIFLRNICTYILISLLMIRICAKKCDLKDMIKGVVTLYVVTFTVGGMCHMLYYYTNAGYYINTVILNDKLLVAAIVMAGILLMAISRYLDQFIAYKSKVYDVILKVGEKQVCIKGILDTGNVLQDPYYHKPVNVIEYQAFESIFNNIEDCTKVKYHMIPFRSLGCSEGCIEVIMVDVMYIYRNEKRITKKEALVGLYKQKLSSDNAYQMLLNGECFR</sequence>
<keyword evidence="2" id="KW-0812">Transmembrane</keyword>
<dbReference type="AlphaFoldDB" id="A0A1I0MU47"/>
<feature type="transmembrane region" description="Helical" evidence="2">
    <location>
        <begin position="24"/>
        <end position="44"/>
    </location>
</feature>
<keyword evidence="2" id="KW-0472">Membrane</keyword>
<dbReference type="GO" id="GO:0030436">
    <property type="term" value="P:asexual sporulation"/>
    <property type="evidence" value="ECO:0007669"/>
    <property type="project" value="InterPro"/>
</dbReference>
<dbReference type="Proteomes" id="UP000199701">
    <property type="component" value="Unassembled WGS sequence"/>
</dbReference>
<proteinExistence type="predicted"/>
<feature type="active site" evidence="1">
    <location>
        <position position="165"/>
    </location>
</feature>
<organism evidence="3 4">
    <name type="scientific">[Clostridium] fimetarium</name>
    <dbReference type="NCBI Taxonomy" id="99656"/>
    <lineage>
        <taxon>Bacteria</taxon>
        <taxon>Bacillati</taxon>
        <taxon>Bacillota</taxon>
        <taxon>Clostridia</taxon>
        <taxon>Lachnospirales</taxon>
        <taxon>Lachnospiraceae</taxon>
    </lineage>
</organism>
<dbReference type="STRING" id="99656.SAMN05421659_102126"/>
<keyword evidence="2" id="KW-1133">Transmembrane helix</keyword>
<dbReference type="Pfam" id="PF03419">
    <property type="entry name" value="Peptidase_U4"/>
    <property type="match status" value="1"/>
</dbReference>
<protein>
    <submittedName>
        <fullName evidence="3">Sigma-E processing peptidase SpoIIGA</fullName>
    </submittedName>
</protein>